<comment type="caution">
    <text evidence="1">The sequence shown here is derived from an EMBL/GenBank/DDBJ whole genome shotgun (WGS) entry which is preliminary data.</text>
</comment>
<reference evidence="1 2" key="1">
    <citation type="submission" date="2023-07" db="EMBL/GenBank/DDBJ databases">
        <title>Sorghum-associated microbial communities from plants grown in Nebraska, USA.</title>
        <authorList>
            <person name="Schachtman D."/>
        </authorList>
    </citation>
    <scope>NUCLEOTIDE SEQUENCE [LARGE SCALE GENOMIC DNA]</scope>
    <source>
        <strain evidence="1 2">DS1314</strain>
    </source>
</reference>
<proteinExistence type="predicted"/>
<dbReference type="InterPro" id="IPR021695">
    <property type="entry name" value="Phage_KPP10_Orf10"/>
</dbReference>
<dbReference type="NCBIfam" id="NF047581">
    <property type="entry name" value="gp105_phage_fam"/>
    <property type="match status" value="1"/>
</dbReference>
<dbReference type="Proteomes" id="UP001233836">
    <property type="component" value="Unassembled WGS sequence"/>
</dbReference>
<keyword evidence="2" id="KW-1185">Reference proteome</keyword>
<accession>A0ABT9W7H4</accession>
<dbReference type="EMBL" id="JAUSTI010000001">
    <property type="protein sequence ID" value="MDQ0169181.1"/>
    <property type="molecule type" value="Genomic_DNA"/>
</dbReference>
<evidence type="ECO:0000313" key="2">
    <source>
        <dbReference type="Proteomes" id="UP001233836"/>
    </source>
</evidence>
<dbReference type="Pfam" id="PF11681">
    <property type="entry name" value="Phage_Tube_PhiTE"/>
    <property type="match status" value="1"/>
</dbReference>
<sequence length="131" mass="14260">MTATTYDSKDVSVVIGGVYLTAFSEDMVEIEKDENNYETKVGAQGDVLRTKVNNPLGTITLTLLPTSPQVSYMDGLGNSGKLVPVTVIHSGTPKETVTVTEAFVQKPATRTYGNEAEDREYEITCMDILFS</sequence>
<gene>
    <name evidence="1" type="ORF">J2T19_000618</name>
</gene>
<protein>
    <recommendedName>
        <fullName evidence="3">DUF3277 domain-containing protein</fullName>
    </recommendedName>
</protein>
<evidence type="ECO:0008006" key="3">
    <source>
        <dbReference type="Google" id="ProtNLM"/>
    </source>
</evidence>
<evidence type="ECO:0000313" key="1">
    <source>
        <dbReference type="EMBL" id="MDQ0169181.1"/>
    </source>
</evidence>
<dbReference type="RefSeq" id="WP_307212990.1">
    <property type="nucleotide sequence ID" value="NZ_JAUSTI010000001.1"/>
</dbReference>
<organism evidence="1 2">
    <name type="scientific">Paenibacillus tundrae</name>
    <dbReference type="NCBI Taxonomy" id="528187"/>
    <lineage>
        <taxon>Bacteria</taxon>
        <taxon>Bacillati</taxon>
        <taxon>Bacillota</taxon>
        <taxon>Bacilli</taxon>
        <taxon>Bacillales</taxon>
        <taxon>Paenibacillaceae</taxon>
        <taxon>Paenibacillus</taxon>
    </lineage>
</organism>
<name>A0ABT9W7H4_9BACL</name>